<dbReference type="PROSITE" id="PS50024">
    <property type="entry name" value="SEA"/>
    <property type="match status" value="1"/>
</dbReference>
<keyword evidence="3" id="KW-1185">Reference proteome</keyword>
<evidence type="ECO:0000313" key="3">
    <source>
        <dbReference type="Proteomes" id="UP000515129"/>
    </source>
</evidence>
<dbReference type="InterPro" id="IPR036364">
    <property type="entry name" value="SEA_dom_sf"/>
</dbReference>
<name>A0A6P6P1K3_CARAU</name>
<gene>
    <name evidence="4" type="primary">LOC113093143</name>
</gene>
<feature type="region of interest" description="Disordered" evidence="1">
    <location>
        <begin position="92"/>
        <end position="242"/>
    </location>
</feature>
<protein>
    <submittedName>
        <fullName evidence="4">Cell wall protein DAN4-like</fullName>
    </submittedName>
</protein>
<dbReference type="AlphaFoldDB" id="A0A6P6P1K3"/>
<feature type="domain" description="SEA" evidence="2">
    <location>
        <begin position="246"/>
        <end position="368"/>
    </location>
</feature>
<dbReference type="Gene3D" id="3.30.70.960">
    <property type="entry name" value="SEA domain"/>
    <property type="match status" value="1"/>
</dbReference>
<evidence type="ECO:0000256" key="1">
    <source>
        <dbReference type="SAM" id="MobiDB-lite"/>
    </source>
</evidence>
<dbReference type="KEGG" id="caua:113093143"/>
<reference evidence="4" key="1">
    <citation type="submission" date="2025-08" db="UniProtKB">
        <authorList>
            <consortium name="RefSeq"/>
        </authorList>
    </citation>
    <scope>IDENTIFICATION</scope>
    <source>
        <strain evidence="4">Wakin</strain>
        <tissue evidence="4">Muscle</tissue>
    </source>
</reference>
<organism evidence="3 4">
    <name type="scientific">Carassius auratus</name>
    <name type="common">Goldfish</name>
    <dbReference type="NCBI Taxonomy" id="7957"/>
    <lineage>
        <taxon>Eukaryota</taxon>
        <taxon>Metazoa</taxon>
        <taxon>Chordata</taxon>
        <taxon>Craniata</taxon>
        <taxon>Vertebrata</taxon>
        <taxon>Euteleostomi</taxon>
        <taxon>Actinopterygii</taxon>
        <taxon>Neopterygii</taxon>
        <taxon>Teleostei</taxon>
        <taxon>Ostariophysi</taxon>
        <taxon>Cypriniformes</taxon>
        <taxon>Cyprinidae</taxon>
        <taxon>Cyprininae</taxon>
        <taxon>Carassius</taxon>
    </lineage>
</organism>
<dbReference type="OrthoDB" id="8965174at2759"/>
<dbReference type="Pfam" id="PF01390">
    <property type="entry name" value="SEA"/>
    <property type="match status" value="1"/>
</dbReference>
<dbReference type="GeneID" id="113093143"/>
<proteinExistence type="predicted"/>
<sequence length="513" mass="54818">MNLEFKKDSLLPDDNEIIRTITSANTTFNITSAEVIPKADLSTTTKYTATTTKPTEGKITTHQSTTLTTKTTTTKAANTTQTTKATITTPTTNATITTPTTKATTTTPTTNATTTTPTTKATITTPTTNATITTPTTNATITTPTTNATITTPTTKATTTTPTTKATITTPTTNATTTMPTTNATTTMPTTNATITTPTTKATTTTPTTKATTTTPTTKATTTTPTTNATTTTAKTTTTTAVPTRPPPVVTIEFVILVIFTPDLQNTLSEAFKKLADEVQNECDKIYKLKYGVLFIRSIVKAFRAVARTRADQNVQAELDLVFSQTSTEPIPNNTDIVETLKEAATNPTSGFNLTLDATSIIVVKSVKIIPLTILTNGTFVAALSNKNSTEFQNRAMMMKVGLEPFFFADYQTSFSIISVTNFSDANVKIRSVPTIRNSMDLVFGTEAVLPNNTQIVNTVVRAARDNTLPFKIFTSSIIINGIEFSSGEVSSRISVVTASFLVAVSLLVPWFN</sequence>
<dbReference type="SUPFAM" id="SSF82671">
    <property type="entry name" value="SEA domain"/>
    <property type="match status" value="1"/>
</dbReference>
<evidence type="ECO:0000313" key="4">
    <source>
        <dbReference type="RefSeq" id="XP_026114778.1"/>
    </source>
</evidence>
<evidence type="ECO:0000259" key="2">
    <source>
        <dbReference type="PROSITE" id="PS50024"/>
    </source>
</evidence>
<accession>A0A6P6P1K3</accession>
<dbReference type="Proteomes" id="UP000515129">
    <property type="component" value="Unplaced"/>
</dbReference>
<feature type="compositionally biased region" description="Low complexity" evidence="1">
    <location>
        <begin position="92"/>
        <end position="241"/>
    </location>
</feature>
<dbReference type="RefSeq" id="XP_026114778.1">
    <property type="nucleotide sequence ID" value="XM_026258993.1"/>
</dbReference>
<dbReference type="InterPro" id="IPR000082">
    <property type="entry name" value="SEA_dom"/>
</dbReference>